<dbReference type="EMBL" id="MIGV01000002">
    <property type="protein sequence ID" value="PPT78300.1"/>
    <property type="molecule type" value="Genomic_DNA"/>
</dbReference>
<dbReference type="InterPro" id="IPR011646">
    <property type="entry name" value="KAP_P-loop"/>
</dbReference>
<dbReference type="PANTHER" id="PTHR22674:SF6">
    <property type="entry name" value="NTPASE KAP FAMILY P-LOOP DOMAIN-CONTAINING PROTEIN 1"/>
    <property type="match status" value="1"/>
</dbReference>
<dbReference type="Proteomes" id="UP000238270">
    <property type="component" value="Unassembled WGS sequence"/>
</dbReference>
<dbReference type="Pfam" id="PF07693">
    <property type="entry name" value="KAP_NTPase"/>
    <property type="match status" value="1"/>
</dbReference>
<dbReference type="PANTHER" id="PTHR22674">
    <property type="entry name" value="NTPASE, KAP FAMILY P-LOOP DOMAIN-CONTAINING 1"/>
    <property type="match status" value="1"/>
</dbReference>
<evidence type="ECO:0000313" key="2">
    <source>
        <dbReference type="EMBL" id="PPT78300.1"/>
    </source>
</evidence>
<evidence type="ECO:0000313" key="3">
    <source>
        <dbReference type="Proteomes" id="UP000238270"/>
    </source>
</evidence>
<feature type="domain" description="KAP NTPase" evidence="1">
    <location>
        <begin position="17"/>
        <end position="376"/>
    </location>
</feature>
<evidence type="ECO:0000259" key="1">
    <source>
        <dbReference type="Pfam" id="PF07693"/>
    </source>
</evidence>
<name>A0A2S6Z910_9XANT</name>
<proteinExistence type="predicted"/>
<dbReference type="InterPro" id="IPR027417">
    <property type="entry name" value="P-loop_NTPase"/>
</dbReference>
<reference evidence="2 3" key="1">
    <citation type="submission" date="2016-08" db="EMBL/GenBank/DDBJ databases">
        <title>Evolution of the type three secretion system and type three effector repertoires in Xanthomonas.</title>
        <authorList>
            <person name="Merda D."/>
            <person name="Briand M."/>
            <person name="Bosis E."/>
            <person name="Rousseau C."/>
            <person name="Portier P."/>
            <person name="Jacques M.-A."/>
            <person name="Fischer-Le Saux M."/>
        </authorList>
    </citation>
    <scope>NUCLEOTIDE SEQUENCE [LARGE SCALE GENOMIC DNA]</scope>
    <source>
        <strain evidence="2 3">CFBP 3122</strain>
    </source>
</reference>
<accession>A0A2S6Z910</accession>
<dbReference type="Gene3D" id="3.40.50.300">
    <property type="entry name" value="P-loop containing nucleotide triphosphate hydrolases"/>
    <property type="match status" value="1"/>
</dbReference>
<gene>
    <name evidence="2" type="ORF">XaplCFBP3122_03180</name>
</gene>
<organism evidence="2 3">
    <name type="scientific">Xanthomonas arboricola pv. populi</name>
    <dbReference type="NCBI Taxonomy" id="487823"/>
    <lineage>
        <taxon>Bacteria</taxon>
        <taxon>Pseudomonadati</taxon>
        <taxon>Pseudomonadota</taxon>
        <taxon>Gammaproteobacteria</taxon>
        <taxon>Lysobacterales</taxon>
        <taxon>Lysobacteraceae</taxon>
        <taxon>Xanthomonas</taxon>
    </lineage>
</organism>
<dbReference type="InterPro" id="IPR052754">
    <property type="entry name" value="NTPase_KAP_P-loop"/>
</dbReference>
<comment type="caution">
    <text evidence="2">The sequence shown here is derived from an EMBL/GenBank/DDBJ whole genome shotgun (WGS) entry which is preliminary data.</text>
</comment>
<protein>
    <submittedName>
        <fullName evidence="2">NTPase KAP</fullName>
    </submittedName>
</protein>
<sequence length="589" mass="64175">MWSDIETKRDYLNYLELAEVVSEVLLNPSMRPVSVGVFGTWGTGKSSLLNLIEERLREDAKDEVIIIRFDAWLYQGYDDARAALMDVIARRLYEAAKKDAGLLGVAKSLLARVNTMRTLGLGIEVAAALHGVPLMGVGSKAVAGLEKLFAGTPEAEGTQAAADGVKAVAGLVDPVKGKSPPEHVDAFREEFQRLLVGLDKTLVVFVDNLDRCLPEQTIHTLEALRLFLFMEQSAFVVAADEDMVRHSVSQHFNGANERHVTDYLDKLIQIPVRVPRLGVTEIRAYLFMLFAEAGDVSQAKMDDLRNALEKNLRASWKEPPIKVDAASKLAGGDDAIQMSFDIAERMSALLAKSTFVEGNPRIVKRLLNVVRLRARIAARRGMPVDEAMVAKFALFERCADPVAVRKLYALINEAAQGKPELIATLERLSDDPKKFEEACPVEWKKSADFLHDWLGLKPVLSGLDLRPLVYLSKETAVLRSIAGDMSQSSAEAVLRLANVKTLSSPAAAMAIAGIASGEHGAVMRELLASLRGHADWSVRPDAINGAVLLADSDADAGRQLGAFLTGLPGKKSPWLKALVKDKAWAKGVA</sequence>
<dbReference type="RefSeq" id="WP_104596678.1">
    <property type="nucleotide sequence ID" value="NZ_MIGV01000002.1"/>
</dbReference>
<dbReference type="SUPFAM" id="SSF52540">
    <property type="entry name" value="P-loop containing nucleoside triphosphate hydrolases"/>
    <property type="match status" value="1"/>
</dbReference>
<dbReference type="AlphaFoldDB" id="A0A2S6Z910"/>